<dbReference type="Proteomes" id="UP001064489">
    <property type="component" value="Chromosome 4"/>
</dbReference>
<evidence type="ECO:0000259" key="1">
    <source>
        <dbReference type="PROSITE" id="PS50004"/>
    </source>
</evidence>
<dbReference type="SUPFAM" id="SSF49562">
    <property type="entry name" value="C2 domain (Calcium/lipid-binding domain, CaLB)"/>
    <property type="match status" value="1"/>
</dbReference>
<dbReference type="InterPro" id="IPR035892">
    <property type="entry name" value="C2_domain_sf"/>
</dbReference>
<dbReference type="CDD" id="cd04051">
    <property type="entry name" value="C2_SRC2_like"/>
    <property type="match status" value="1"/>
</dbReference>
<feature type="domain" description="C2" evidence="1">
    <location>
        <begin position="1"/>
        <end position="113"/>
    </location>
</feature>
<protein>
    <recommendedName>
        <fullName evidence="1">C2 domain-containing protein</fullName>
    </recommendedName>
</protein>
<sequence length="280" mass="30031">MAQRSLAITIISAKGLKKVKHLSKMDVYATASISGDHHTEQKTPVNKDGGTSPKWNHSMKFKIDETLLTGQTNHAFIIFKIKCDRTLRGDREIGEVHVAIKELLDNARDDNSPKYVTYPVRKPSGKQKGELNFIFKFEDHKIGTATGGIATAYPVHVASSVYPPPQHMAVPVYPPVGYQQPPVVQGGGYGYPTHQGVYMPPPTPQQPPAGYPPVGPPGYGYTYPPVVQPEKRNDQFGGLGVEAAFVGGMLGGLLVGDLVSEAAAAAAAYETGFDAGNMGC</sequence>
<dbReference type="InterPro" id="IPR044750">
    <property type="entry name" value="C2_SRC2/BAP"/>
</dbReference>
<dbReference type="InterPro" id="IPR000008">
    <property type="entry name" value="C2_dom"/>
</dbReference>
<dbReference type="AlphaFoldDB" id="A0AAD5IZK5"/>
<keyword evidence="3" id="KW-1185">Reference proteome</keyword>
<proteinExistence type="predicted"/>
<dbReference type="PANTHER" id="PTHR32246">
    <property type="entry name" value="INGRESSION PROTEIN FIC1"/>
    <property type="match status" value="1"/>
</dbReference>
<dbReference type="Pfam" id="PF00168">
    <property type="entry name" value="C2"/>
    <property type="match status" value="1"/>
</dbReference>
<name>A0AAD5IZK5_ACENE</name>
<evidence type="ECO:0000313" key="3">
    <source>
        <dbReference type="Proteomes" id="UP001064489"/>
    </source>
</evidence>
<gene>
    <name evidence="2" type="ORF">LWI28_015829</name>
</gene>
<reference evidence="2" key="2">
    <citation type="submission" date="2023-02" db="EMBL/GenBank/DDBJ databases">
        <authorList>
            <person name="Swenson N.G."/>
            <person name="Wegrzyn J.L."/>
            <person name="Mcevoy S.L."/>
        </authorList>
    </citation>
    <scope>NUCLEOTIDE SEQUENCE</scope>
    <source>
        <strain evidence="2">91603</strain>
        <tissue evidence="2">Leaf</tissue>
    </source>
</reference>
<comment type="caution">
    <text evidence="2">The sequence shown here is derived from an EMBL/GenBank/DDBJ whole genome shotgun (WGS) entry which is preliminary data.</text>
</comment>
<dbReference type="SMART" id="SM00239">
    <property type="entry name" value="C2"/>
    <property type="match status" value="1"/>
</dbReference>
<dbReference type="PROSITE" id="PS50004">
    <property type="entry name" value="C2"/>
    <property type="match status" value="1"/>
</dbReference>
<dbReference type="GO" id="GO:0006952">
    <property type="term" value="P:defense response"/>
    <property type="evidence" value="ECO:0007669"/>
    <property type="project" value="InterPro"/>
</dbReference>
<dbReference type="EMBL" id="JAJSOW010000101">
    <property type="protein sequence ID" value="KAI9181519.1"/>
    <property type="molecule type" value="Genomic_DNA"/>
</dbReference>
<organism evidence="2 3">
    <name type="scientific">Acer negundo</name>
    <name type="common">Box elder</name>
    <dbReference type="NCBI Taxonomy" id="4023"/>
    <lineage>
        <taxon>Eukaryota</taxon>
        <taxon>Viridiplantae</taxon>
        <taxon>Streptophyta</taxon>
        <taxon>Embryophyta</taxon>
        <taxon>Tracheophyta</taxon>
        <taxon>Spermatophyta</taxon>
        <taxon>Magnoliopsida</taxon>
        <taxon>eudicotyledons</taxon>
        <taxon>Gunneridae</taxon>
        <taxon>Pentapetalae</taxon>
        <taxon>rosids</taxon>
        <taxon>malvids</taxon>
        <taxon>Sapindales</taxon>
        <taxon>Sapindaceae</taxon>
        <taxon>Hippocastanoideae</taxon>
        <taxon>Acereae</taxon>
        <taxon>Acer</taxon>
    </lineage>
</organism>
<dbReference type="Gene3D" id="2.60.40.150">
    <property type="entry name" value="C2 domain"/>
    <property type="match status" value="1"/>
</dbReference>
<accession>A0AAD5IZK5</accession>
<evidence type="ECO:0000313" key="2">
    <source>
        <dbReference type="EMBL" id="KAI9181519.1"/>
    </source>
</evidence>
<dbReference type="PANTHER" id="PTHR32246:SF129">
    <property type="entry name" value="PROTEIN SRC2-LIKE"/>
    <property type="match status" value="1"/>
</dbReference>
<reference evidence="2" key="1">
    <citation type="journal article" date="2022" name="Plant J.">
        <title>Strategies of tolerance reflected in two North American maple genomes.</title>
        <authorList>
            <person name="McEvoy S.L."/>
            <person name="Sezen U.U."/>
            <person name="Trouern-Trend A."/>
            <person name="McMahon S.M."/>
            <person name="Schaberg P.G."/>
            <person name="Yang J."/>
            <person name="Wegrzyn J.L."/>
            <person name="Swenson N.G."/>
        </authorList>
    </citation>
    <scope>NUCLEOTIDE SEQUENCE</scope>
    <source>
        <strain evidence="2">91603</strain>
    </source>
</reference>